<dbReference type="PRINTS" id="PR00385">
    <property type="entry name" value="P450"/>
</dbReference>
<reference evidence="8 9" key="1">
    <citation type="submission" date="2024-07" db="EMBL/GenBank/DDBJ databases">
        <title>Section-level genome sequencing and comparative genomics of Aspergillus sections Usti and Cavernicolus.</title>
        <authorList>
            <consortium name="Lawrence Berkeley National Laboratory"/>
            <person name="Nybo J.L."/>
            <person name="Vesth T.C."/>
            <person name="Theobald S."/>
            <person name="Frisvad J.C."/>
            <person name="Larsen T.O."/>
            <person name="Kjaerboelling I."/>
            <person name="Rothschild-Mancinelli K."/>
            <person name="Lyhne E.K."/>
            <person name="Kogle M.E."/>
            <person name="Barry K."/>
            <person name="Clum A."/>
            <person name="Na H."/>
            <person name="Ledsgaard L."/>
            <person name="Lin J."/>
            <person name="Lipzen A."/>
            <person name="Kuo A."/>
            <person name="Riley R."/>
            <person name="Mondo S."/>
            <person name="LaButti K."/>
            <person name="Haridas S."/>
            <person name="Pangalinan J."/>
            <person name="Salamov A.A."/>
            <person name="Simmons B.A."/>
            <person name="Magnuson J.K."/>
            <person name="Chen J."/>
            <person name="Drula E."/>
            <person name="Henrissat B."/>
            <person name="Wiebenga A."/>
            <person name="Lubbers R.J."/>
            <person name="Gomes A.C."/>
            <person name="Makela M.R."/>
            <person name="Stajich J."/>
            <person name="Grigoriev I.V."/>
            <person name="Mortensen U.H."/>
            <person name="De vries R.P."/>
            <person name="Baker S.E."/>
            <person name="Andersen M.R."/>
        </authorList>
    </citation>
    <scope>NUCLEOTIDE SEQUENCE [LARGE SCALE GENOMIC DNA]</scope>
    <source>
        <strain evidence="8 9">CBS 600.67</strain>
    </source>
</reference>
<dbReference type="InterPro" id="IPR017972">
    <property type="entry name" value="Cyt_P450_CS"/>
</dbReference>
<keyword evidence="7" id="KW-0503">Monooxygenase</keyword>
<gene>
    <name evidence="8" type="ORF">BDW59DRAFT_100347</name>
</gene>
<dbReference type="PROSITE" id="PS00086">
    <property type="entry name" value="CYTOCHROME_P450"/>
    <property type="match status" value="1"/>
</dbReference>
<dbReference type="InterPro" id="IPR050121">
    <property type="entry name" value="Cytochrome_P450_monoxygenase"/>
</dbReference>
<keyword evidence="9" id="KW-1185">Reference proteome</keyword>
<keyword evidence="4 7" id="KW-0479">Metal-binding</keyword>
<comment type="similarity">
    <text evidence="2 7">Belongs to the cytochrome P450 family.</text>
</comment>
<evidence type="ECO:0000313" key="8">
    <source>
        <dbReference type="EMBL" id="KAL2822757.1"/>
    </source>
</evidence>
<keyword evidence="6 7" id="KW-0408">Iron</keyword>
<organism evidence="8 9">
    <name type="scientific">Aspergillus cavernicola</name>
    <dbReference type="NCBI Taxonomy" id="176166"/>
    <lineage>
        <taxon>Eukaryota</taxon>
        <taxon>Fungi</taxon>
        <taxon>Dikarya</taxon>
        <taxon>Ascomycota</taxon>
        <taxon>Pezizomycotina</taxon>
        <taxon>Eurotiomycetes</taxon>
        <taxon>Eurotiomycetidae</taxon>
        <taxon>Eurotiales</taxon>
        <taxon>Aspergillaceae</taxon>
        <taxon>Aspergillus</taxon>
        <taxon>Aspergillus subgen. Nidulantes</taxon>
    </lineage>
</organism>
<dbReference type="PRINTS" id="PR00465">
    <property type="entry name" value="EP450IV"/>
</dbReference>
<evidence type="ECO:0000256" key="6">
    <source>
        <dbReference type="ARBA" id="ARBA00023004"/>
    </source>
</evidence>
<evidence type="ECO:0000256" key="7">
    <source>
        <dbReference type="RuleBase" id="RU000461"/>
    </source>
</evidence>
<dbReference type="Gene3D" id="1.10.630.10">
    <property type="entry name" value="Cytochrome P450"/>
    <property type="match status" value="1"/>
</dbReference>
<evidence type="ECO:0000256" key="4">
    <source>
        <dbReference type="ARBA" id="ARBA00022723"/>
    </source>
</evidence>
<dbReference type="InterPro" id="IPR036396">
    <property type="entry name" value="Cyt_P450_sf"/>
</dbReference>
<evidence type="ECO:0000256" key="3">
    <source>
        <dbReference type="ARBA" id="ARBA00022617"/>
    </source>
</evidence>
<dbReference type="PANTHER" id="PTHR24305">
    <property type="entry name" value="CYTOCHROME P450"/>
    <property type="match status" value="1"/>
</dbReference>
<dbReference type="Pfam" id="PF00067">
    <property type="entry name" value="p450"/>
    <property type="match status" value="1"/>
</dbReference>
<evidence type="ECO:0000313" key="9">
    <source>
        <dbReference type="Proteomes" id="UP001610335"/>
    </source>
</evidence>
<name>A0ABR4I4R9_9EURO</name>
<evidence type="ECO:0000256" key="1">
    <source>
        <dbReference type="ARBA" id="ARBA00001971"/>
    </source>
</evidence>
<dbReference type="InterPro" id="IPR002403">
    <property type="entry name" value="Cyt_P450_E_grp-IV"/>
</dbReference>
<sequence length="535" mass="60029">MLENLRRSYSTELKNAIILLIALSGLLAIHQLTRAVRSKSRKRIPGPLAFSLTKWRLAWEDWKGTRTRIIHRLHQKYGSVVRVGPNEISFNSHAALRAIYGAGSTFGRPRSFYKIFDICGQPHMFTYQSSWEHSARKKIMSQMYSKSAVLRNPVADSIQRKAGQFLDLIESDPDTASHLDKSLHYYALDNITWMVYRDCGATEALAGRTSDQHILSDIGEPTSRRLSWFQIHFPRYTSWAMSCGASLKSALNLVGCLPGKTPTAYSGLQKYALTIFNEYGQDKSRTLVNGGGVMDILLDKQSSMLGKDPITDLEIATECADHLDAGLKTTTDTLMFALWALSLPCNKKFQLHLKAEVDSIRESKPGVSSSEPVAPDMCDRLTFLDAVIKETLRLYAPIPASQPRVSSQDTVIEGYFVPAGTIVSCQAYSLHRNADIFPNPLKFDPDRWLASEAEVAEMKRWWWPFSSGARMCLGMHLAVAELKTLLVAIYQNNSTTMTPEFVGLSPTATSRFELVYDDSFPISQGMECHIKFTRD</sequence>
<keyword evidence="3 7" id="KW-0349">Heme</keyword>
<keyword evidence="5 7" id="KW-0560">Oxidoreductase</keyword>
<dbReference type="EMBL" id="JBFXLS010000056">
    <property type="protein sequence ID" value="KAL2822757.1"/>
    <property type="molecule type" value="Genomic_DNA"/>
</dbReference>
<dbReference type="SUPFAM" id="SSF48264">
    <property type="entry name" value="Cytochrome P450"/>
    <property type="match status" value="1"/>
</dbReference>
<proteinExistence type="inferred from homology"/>
<comment type="cofactor">
    <cofactor evidence="1">
        <name>heme</name>
        <dbReference type="ChEBI" id="CHEBI:30413"/>
    </cofactor>
</comment>
<dbReference type="InterPro" id="IPR001128">
    <property type="entry name" value="Cyt_P450"/>
</dbReference>
<protein>
    <submittedName>
        <fullName evidence="8">Cytochrome P450</fullName>
    </submittedName>
</protein>
<comment type="caution">
    <text evidence="8">The sequence shown here is derived from an EMBL/GenBank/DDBJ whole genome shotgun (WGS) entry which is preliminary data.</text>
</comment>
<accession>A0ABR4I4R9</accession>
<evidence type="ECO:0000256" key="5">
    <source>
        <dbReference type="ARBA" id="ARBA00023002"/>
    </source>
</evidence>
<evidence type="ECO:0000256" key="2">
    <source>
        <dbReference type="ARBA" id="ARBA00010617"/>
    </source>
</evidence>
<dbReference type="PANTHER" id="PTHR24305:SF164">
    <property type="entry name" value="P450, PUTATIVE (EUROFUNG)-RELATED"/>
    <property type="match status" value="1"/>
</dbReference>
<dbReference type="Proteomes" id="UP001610335">
    <property type="component" value="Unassembled WGS sequence"/>
</dbReference>